<evidence type="ECO:0000256" key="5">
    <source>
        <dbReference type="ARBA" id="ARBA00022833"/>
    </source>
</evidence>
<feature type="domain" description="RING-type" evidence="11">
    <location>
        <begin position="12"/>
        <end position="53"/>
    </location>
</feature>
<dbReference type="InterPro" id="IPR013083">
    <property type="entry name" value="Znf_RING/FYVE/PHD"/>
</dbReference>
<feature type="region of interest" description="Disordered" evidence="9">
    <location>
        <begin position="86"/>
        <end position="119"/>
    </location>
</feature>
<comment type="similarity">
    <text evidence="1">Belongs to the SH3RF family.</text>
</comment>
<evidence type="ECO:0000259" key="11">
    <source>
        <dbReference type="PROSITE" id="PS50089"/>
    </source>
</evidence>
<dbReference type="SUPFAM" id="SSF50044">
    <property type="entry name" value="SH3-domain"/>
    <property type="match status" value="1"/>
</dbReference>
<proteinExistence type="inferred from homology"/>
<keyword evidence="2 8" id="KW-0728">SH3 domain</keyword>
<dbReference type="Gene3D" id="2.30.30.40">
    <property type="entry name" value="SH3 Domains"/>
    <property type="match status" value="1"/>
</dbReference>
<accession>A0A8S3Z9V8</accession>
<dbReference type="InterPro" id="IPR036028">
    <property type="entry name" value="SH3-like_dom_sf"/>
</dbReference>
<dbReference type="PANTHER" id="PTHR14167">
    <property type="entry name" value="SH3 DOMAIN-CONTAINING"/>
    <property type="match status" value="1"/>
</dbReference>
<name>A0A8S3Z9V8_9EUPU</name>
<dbReference type="SUPFAM" id="SSF57850">
    <property type="entry name" value="RING/U-box"/>
    <property type="match status" value="1"/>
</dbReference>
<evidence type="ECO:0000256" key="1">
    <source>
        <dbReference type="ARBA" id="ARBA00008649"/>
    </source>
</evidence>
<gene>
    <name evidence="12" type="ORF">CUNI_LOCUS9370</name>
</gene>
<dbReference type="OrthoDB" id="19092at2759"/>
<evidence type="ECO:0000313" key="13">
    <source>
        <dbReference type="Proteomes" id="UP000678393"/>
    </source>
</evidence>
<dbReference type="GO" id="GO:0061630">
    <property type="term" value="F:ubiquitin protein ligase activity"/>
    <property type="evidence" value="ECO:0007669"/>
    <property type="project" value="TreeGrafter"/>
</dbReference>
<dbReference type="Proteomes" id="UP000678393">
    <property type="component" value="Unassembled WGS sequence"/>
</dbReference>
<dbReference type="InterPro" id="IPR050384">
    <property type="entry name" value="Endophilin_SH3RF"/>
</dbReference>
<dbReference type="InterPro" id="IPR018957">
    <property type="entry name" value="Znf_C3HC4_RING-type"/>
</dbReference>
<evidence type="ECO:0000256" key="3">
    <source>
        <dbReference type="ARBA" id="ARBA00022723"/>
    </source>
</evidence>
<dbReference type="SMART" id="SM00326">
    <property type="entry name" value="SH3"/>
    <property type="match status" value="1"/>
</dbReference>
<dbReference type="SMART" id="SM00184">
    <property type="entry name" value="RING"/>
    <property type="match status" value="1"/>
</dbReference>
<keyword evidence="5" id="KW-0862">Zinc</keyword>
<dbReference type="PANTHER" id="PTHR14167:SF51">
    <property type="entry name" value="RING-TYPE E3 UBIQUITIN TRANSFERASE"/>
    <property type="match status" value="1"/>
</dbReference>
<dbReference type="PRINTS" id="PR00499">
    <property type="entry name" value="P67PHOX"/>
</dbReference>
<evidence type="ECO:0000256" key="8">
    <source>
        <dbReference type="PROSITE-ProRule" id="PRU00192"/>
    </source>
</evidence>
<sequence>MDEKQISELLECSVCLERLDQSCKVLPCQHTFCRKCLEEIILTKQELRCPECRALVTVRVSDLPTNILVVRILEGLKTKCQRSAGGSIKQLGPGSLSSSPSKGMGSGQLVHDPSSSHSYRQGAQSCAKALYNYDSSEKDDLTFKKGDVIVLRRKIDDNWFQGEIDGRLGYFPANFVQ</sequence>
<dbReference type="GO" id="GO:0016567">
    <property type="term" value="P:protein ubiquitination"/>
    <property type="evidence" value="ECO:0007669"/>
    <property type="project" value="TreeGrafter"/>
</dbReference>
<dbReference type="GO" id="GO:0032436">
    <property type="term" value="P:positive regulation of proteasomal ubiquitin-dependent protein catabolic process"/>
    <property type="evidence" value="ECO:0007669"/>
    <property type="project" value="TreeGrafter"/>
</dbReference>
<keyword evidence="3" id="KW-0479">Metal-binding</keyword>
<dbReference type="Pfam" id="PF00018">
    <property type="entry name" value="SH3_1"/>
    <property type="match status" value="1"/>
</dbReference>
<dbReference type="FunFam" id="3.30.40.10:FF:000077">
    <property type="entry name" value="E3 ubiquitin-protein ligase SH3RF1 isoform X1"/>
    <property type="match status" value="1"/>
</dbReference>
<dbReference type="PROSITE" id="PS50089">
    <property type="entry name" value="ZF_RING_2"/>
    <property type="match status" value="1"/>
</dbReference>
<keyword evidence="13" id="KW-1185">Reference proteome</keyword>
<keyword evidence="4 7" id="KW-0863">Zinc-finger</keyword>
<comment type="caution">
    <text evidence="12">The sequence shown here is derived from an EMBL/GenBank/DDBJ whole genome shotgun (WGS) entry which is preliminary data.</text>
</comment>
<protein>
    <submittedName>
        <fullName evidence="12">Uncharacterized protein</fullName>
    </submittedName>
</protein>
<reference evidence="12" key="1">
    <citation type="submission" date="2021-04" db="EMBL/GenBank/DDBJ databases">
        <authorList>
            <consortium name="Molecular Ecology Group"/>
        </authorList>
    </citation>
    <scope>NUCLEOTIDE SEQUENCE</scope>
</reference>
<evidence type="ECO:0000256" key="9">
    <source>
        <dbReference type="SAM" id="MobiDB-lite"/>
    </source>
</evidence>
<dbReference type="GO" id="GO:0008270">
    <property type="term" value="F:zinc ion binding"/>
    <property type="evidence" value="ECO:0007669"/>
    <property type="project" value="UniProtKB-KW"/>
</dbReference>
<dbReference type="PROSITE" id="PS50002">
    <property type="entry name" value="SH3"/>
    <property type="match status" value="1"/>
</dbReference>
<evidence type="ECO:0000256" key="7">
    <source>
        <dbReference type="PROSITE-ProRule" id="PRU00175"/>
    </source>
</evidence>
<evidence type="ECO:0000256" key="6">
    <source>
        <dbReference type="ARBA" id="ARBA00022843"/>
    </source>
</evidence>
<dbReference type="EMBL" id="CAJHNH020001624">
    <property type="protein sequence ID" value="CAG5123812.1"/>
    <property type="molecule type" value="Genomic_DNA"/>
</dbReference>
<evidence type="ECO:0000256" key="2">
    <source>
        <dbReference type="ARBA" id="ARBA00022443"/>
    </source>
</evidence>
<keyword evidence="6" id="KW-0832">Ubl conjugation</keyword>
<feature type="compositionally biased region" description="Low complexity" evidence="9">
    <location>
        <begin position="89"/>
        <end position="103"/>
    </location>
</feature>
<dbReference type="InterPro" id="IPR017907">
    <property type="entry name" value="Znf_RING_CS"/>
</dbReference>
<dbReference type="PRINTS" id="PR00452">
    <property type="entry name" value="SH3DOMAIN"/>
</dbReference>
<evidence type="ECO:0000256" key="4">
    <source>
        <dbReference type="ARBA" id="ARBA00022771"/>
    </source>
</evidence>
<dbReference type="PROSITE" id="PS50890">
    <property type="entry name" value="PUA"/>
    <property type="match status" value="1"/>
</dbReference>
<evidence type="ECO:0000259" key="10">
    <source>
        <dbReference type="PROSITE" id="PS50002"/>
    </source>
</evidence>
<feature type="domain" description="SH3" evidence="10">
    <location>
        <begin position="122"/>
        <end position="177"/>
    </location>
</feature>
<dbReference type="GO" id="GO:0046330">
    <property type="term" value="P:positive regulation of JNK cascade"/>
    <property type="evidence" value="ECO:0007669"/>
    <property type="project" value="TreeGrafter"/>
</dbReference>
<dbReference type="AlphaFoldDB" id="A0A8S3Z9V8"/>
<dbReference type="InterPro" id="IPR001841">
    <property type="entry name" value="Znf_RING"/>
</dbReference>
<dbReference type="InterPro" id="IPR001452">
    <property type="entry name" value="SH3_domain"/>
</dbReference>
<organism evidence="12 13">
    <name type="scientific">Candidula unifasciata</name>
    <dbReference type="NCBI Taxonomy" id="100452"/>
    <lineage>
        <taxon>Eukaryota</taxon>
        <taxon>Metazoa</taxon>
        <taxon>Spiralia</taxon>
        <taxon>Lophotrochozoa</taxon>
        <taxon>Mollusca</taxon>
        <taxon>Gastropoda</taxon>
        <taxon>Heterobranchia</taxon>
        <taxon>Euthyneura</taxon>
        <taxon>Panpulmonata</taxon>
        <taxon>Eupulmonata</taxon>
        <taxon>Stylommatophora</taxon>
        <taxon>Helicina</taxon>
        <taxon>Helicoidea</taxon>
        <taxon>Geomitridae</taxon>
        <taxon>Candidula</taxon>
    </lineage>
</organism>
<dbReference type="Pfam" id="PF00097">
    <property type="entry name" value="zf-C3HC4"/>
    <property type="match status" value="1"/>
</dbReference>
<evidence type="ECO:0000313" key="12">
    <source>
        <dbReference type="EMBL" id="CAG5123812.1"/>
    </source>
</evidence>
<dbReference type="PROSITE" id="PS00518">
    <property type="entry name" value="ZF_RING_1"/>
    <property type="match status" value="1"/>
</dbReference>
<feature type="non-terminal residue" evidence="12">
    <location>
        <position position="177"/>
    </location>
</feature>
<dbReference type="Gene3D" id="3.30.40.10">
    <property type="entry name" value="Zinc/RING finger domain, C3HC4 (zinc finger)"/>
    <property type="match status" value="1"/>
</dbReference>